<evidence type="ECO:0000313" key="2">
    <source>
        <dbReference type="EMBL" id="RHK05667.1"/>
    </source>
</evidence>
<evidence type="ECO:0000313" key="1">
    <source>
        <dbReference type="EMBL" id="QGN28373.1"/>
    </source>
</evidence>
<dbReference type="SUPFAM" id="SSF56784">
    <property type="entry name" value="HAD-like"/>
    <property type="match status" value="1"/>
</dbReference>
<dbReference type="Proteomes" id="UP000286288">
    <property type="component" value="Unassembled WGS sequence"/>
</dbReference>
<reference evidence="2 3" key="1">
    <citation type="submission" date="2018-08" db="EMBL/GenBank/DDBJ databases">
        <title>A genome reference for cultivated species of the human gut microbiota.</title>
        <authorList>
            <person name="Zou Y."/>
            <person name="Xue W."/>
            <person name="Luo G."/>
        </authorList>
    </citation>
    <scope>NUCLEOTIDE SEQUENCE [LARGE SCALE GENOMIC DNA]</scope>
    <source>
        <strain evidence="2 3">AF48-16</strain>
    </source>
</reference>
<dbReference type="PANTHER" id="PTHR18901">
    <property type="entry name" value="2-DEOXYGLUCOSE-6-PHOSPHATE PHOSPHATASE 2"/>
    <property type="match status" value="1"/>
</dbReference>
<dbReference type="SFLD" id="SFLDG01135">
    <property type="entry name" value="C1.5.6:_HAD__Beta-PGM__Phospha"/>
    <property type="match status" value="1"/>
</dbReference>
<accession>A0A415EQN5</accession>
<dbReference type="RefSeq" id="WP_005227279.1">
    <property type="nucleotide sequence ID" value="NZ_CABGPQ010000001.1"/>
</dbReference>
<dbReference type="AlphaFoldDB" id="A0A415EQN5"/>
<dbReference type="InterPro" id="IPR023214">
    <property type="entry name" value="HAD_sf"/>
</dbReference>
<dbReference type="PANTHER" id="PTHR18901:SF38">
    <property type="entry name" value="PSEUDOURIDINE-5'-PHOSPHATASE"/>
    <property type="match status" value="1"/>
</dbReference>
<name>A0A415EQN5_ENTCA</name>
<organism evidence="2 3">
    <name type="scientific">Enterococcus casseliflavus</name>
    <name type="common">Enterococcus flavescens</name>
    <dbReference type="NCBI Taxonomy" id="37734"/>
    <lineage>
        <taxon>Bacteria</taxon>
        <taxon>Bacillati</taxon>
        <taxon>Bacillota</taxon>
        <taxon>Bacilli</taxon>
        <taxon>Lactobacillales</taxon>
        <taxon>Enterococcaceae</taxon>
        <taxon>Enterococcus</taxon>
    </lineage>
</organism>
<dbReference type="InterPro" id="IPR041492">
    <property type="entry name" value="HAD_2"/>
</dbReference>
<keyword evidence="1" id="KW-0378">Hydrolase</keyword>
<dbReference type="InterPro" id="IPR023198">
    <property type="entry name" value="PGP-like_dom2"/>
</dbReference>
<evidence type="ECO:0000313" key="3">
    <source>
        <dbReference type="Proteomes" id="UP000286288"/>
    </source>
</evidence>
<dbReference type="EMBL" id="CP046123">
    <property type="protein sequence ID" value="QGN28373.1"/>
    <property type="molecule type" value="Genomic_DNA"/>
</dbReference>
<dbReference type="NCBIfam" id="TIGR01509">
    <property type="entry name" value="HAD-SF-IA-v3"/>
    <property type="match status" value="1"/>
</dbReference>
<dbReference type="PRINTS" id="PR00413">
    <property type="entry name" value="HADHALOGNASE"/>
</dbReference>
<gene>
    <name evidence="2" type="ORF">DW084_12025</name>
    <name evidence="1" type="ORF">GFU50_02050</name>
</gene>
<reference evidence="1 4" key="2">
    <citation type="submission" date="2019-11" db="EMBL/GenBank/DDBJ databases">
        <title>Detection and genome characteristic of a blood enterococcus casselifavus isolate from Zhengzhou,china.</title>
        <authorList>
            <person name="Wen P."/>
        </authorList>
    </citation>
    <scope>NUCLEOTIDE SEQUENCE [LARGE SCALE GENOMIC DNA]</scope>
    <source>
        <strain evidence="1 4">EC291</strain>
    </source>
</reference>
<dbReference type="SFLD" id="SFLDS00003">
    <property type="entry name" value="Haloacid_Dehalogenase"/>
    <property type="match status" value="1"/>
</dbReference>
<proteinExistence type="predicted"/>
<dbReference type="Pfam" id="PF13419">
    <property type="entry name" value="HAD_2"/>
    <property type="match status" value="1"/>
</dbReference>
<sequence length="224" mass="25143">MKELLIFDFDGLLVDTERVYFDGWLALFKKYELPITAADIFGWRGQSWQQTATKLADLVGGQQRVQELRAEREVYIAQQITDGTFKTKPYAKETIALAREKGFQTALATSTMKKRASELLAHFDLLQAFDYQTFGDDVSAHKPDPAPYLLTLEKAQVAAEKALVMEDSLVGATAATRAGIDVVLIPDQSFDQVYSPEEKADLQLYGEATSLKYVYELLAKDQLK</sequence>
<evidence type="ECO:0000313" key="4">
    <source>
        <dbReference type="Proteomes" id="UP000422837"/>
    </source>
</evidence>
<dbReference type="InterPro" id="IPR006439">
    <property type="entry name" value="HAD-SF_hydro_IA"/>
</dbReference>
<dbReference type="GO" id="GO:0016787">
    <property type="term" value="F:hydrolase activity"/>
    <property type="evidence" value="ECO:0007669"/>
    <property type="project" value="UniProtKB-KW"/>
</dbReference>
<dbReference type="Proteomes" id="UP000422837">
    <property type="component" value="Chromosome"/>
</dbReference>
<protein>
    <submittedName>
        <fullName evidence="2">HAD family phosphatase</fullName>
    </submittedName>
    <submittedName>
        <fullName evidence="1">HAD-IA family hydrolase</fullName>
    </submittedName>
</protein>
<dbReference type="InterPro" id="IPR036412">
    <property type="entry name" value="HAD-like_sf"/>
</dbReference>
<dbReference type="Gene3D" id="3.40.50.1000">
    <property type="entry name" value="HAD superfamily/HAD-like"/>
    <property type="match status" value="1"/>
</dbReference>
<dbReference type="EMBL" id="QRMZ01000016">
    <property type="protein sequence ID" value="RHK05667.1"/>
    <property type="molecule type" value="Genomic_DNA"/>
</dbReference>
<dbReference type="Gene3D" id="1.10.150.240">
    <property type="entry name" value="Putative phosphatase, domain 2"/>
    <property type="match status" value="1"/>
</dbReference>
<dbReference type="SFLD" id="SFLDG01129">
    <property type="entry name" value="C1.5:_HAD__Beta-PGM__Phosphata"/>
    <property type="match status" value="1"/>
</dbReference>